<dbReference type="RefSeq" id="XP_046017958.1">
    <property type="nucleotide sequence ID" value="XM_046154319.1"/>
</dbReference>
<gene>
    <name evidence="1" type="ORF">B0I36DRAFT_3263</name>
</gene>
<reference evidence="1" key="1">
    <citation type="journal article" date="2021" name="Nat. Commun.">
        <title>Genetic determinants of endophytism in the Arabidopsis root mycobiome.</title>
        <authorList>
            <person name="Mesny F."/>
            <person name="Miyauchi S."/>
            <person name="Thiergart T."/>
            <person name="Pickel B."/>
            <person name="Atanasova L."/>
            <person name="Karlsson M."/>
            <person name="Huettel B."/>
            <person name="Barry K.W."/>
            <person name="Haridas S."/>
            <person name="Chen C."/>
            <person name="Bauer D."/>
            <person name="Andreopoulos W."/>
            <person name="Pangilinan J."/>
            <person name="LaButti K."/>
            <person name="Riley R."/>
            <person name="Lipzen A."/>
            <person name="Clum A."/>
            <person name="Drula E."/>
            <person name="Henrissat B."/>
            <person name="Kohler A."/>
            <person name="Grigoriev I.V."/>
            <person name="Martin F.M."/>
            <person name="Hacquard S."/>
        </authorList>
    </citation>
    <scope>NUCLEOTIDE SEQUENCE</scope>
    <source>
        <strain evidence="1">MPI-CAGE-CH-0230</strain>
    </source>
</reference>
<accession>A0A9P8YH87</accession>
<comment type="caution">
    <text evidence="1">The sequence shown here is derived from an EMBL/GenBank/DDBJ whole genome shotgun (WGS) entry which is preliminary data.</text>
</comment>
<organism evidence="1 2">
    <name type="scientific">Microdochium trichocladiopsis</name>
    <dbReference type="NCBI Taxonomy" id="1682393"/>
    <lineage>
        <taxon>Eukaryota</taxon>
        <taxon>Fungi</taxon>
        <taxon>Dikarya</taxon>
        <taxon>Ascomycota</taxon>
        <taxon>Pezizomycotina</taxon>
        <taxon>Sordariomycetes</taxon>
        <taxon>Xylariomycetidae</taxon>
        <taxon>Xylariales</taxon>
        <taxon>Microdochiaceae</taxon>
        <taxon>Microdochium</taxon>
    </lineage>
</organism>
<keyword evidence="2" id="KW-1185">Reference proteome</keyword>
<name>A0A9P8YH87_9PEZI</name>
<proteinExistence type="predicted"/>
<dbReference type="EMBL" id="JAGTJQ010000001">
    <property type="protein sequence ID" value="KAH7039903.1"/>
    <property type="molecule type" value="Genomic_DNA"/>
</dbReference>
<dbReference type="AlphaFoldDB" id="A0A9P8YH87"/>
<evidence type="ECO:0000313" key="2">
    <source>
        <dbReference type="Proteomes" id="UP000756346"/>
    </source>
</evidence>
<protein>
    <submittedName>
        <fullName evidence="1">Uncharacterized protein</fullName>
    </submittedName>
</protein>
<dbReference type="GeneID" id="70183865"/>
<evidence type="ECO:0000313" key="1">
    <source>
        <dbReference type="EMBL" id="KAH7039903.1"/>
    </source>
</evidence>
<dbReference type="Proteomes" id="UP000756346">
    <property type="component" value="Unassembled WGS sequence"/>
</dbReference>
<sequence>MAGQMLPFIVVGAPRVVEAGCRGAAAHAIRRKSGPVTCTRLTCTVCDSDRLVAARSGCSWGQWVFRWERGRGSE</sequence>